<accession>S8D8Q3</accession>
<dbReference type="Proteomes" id="UP000015453">
    <property type="component" value="Unassembled WGS sequence"/>
</dbReference>
<dbReference type="InterPro" id="IPR000719">
    <property type="entry name" value="Prot_kinase_dom"/>
</dbReference>
<keyword evidence="3" id="KW-1185">Reference proteome</keyword>
<dbReference type="InterPro" id="IPR011009">
    <property type="entry name" value="Kinase-like_dom_sf"/>
</dbReference>
<dbReference type="PROSITE" id="PS50011">
    <property type="entry name" value="PROTEIN_KINASE_DOM"/>
    <property type="match status" value="1"/>
</dbReference>
<dbReference type="GO" id="GO:0004672">
    <property type="term" value="F:protein kinase activity"/>
    <property type="evidence" value="ECO:0007669"/>
    <property type="project" value="InterPro"/>
</dbReference>
<feature type="non-terminal residue" evidence="2">
    <location>
        <position position="252"/>
    </location>
</feature>
<dbReference type="InterPro" id="IPR001245">
    <property type="entry name" value="Ser-Thr/Tyr_kinase_cat_dom"/>
</dbReference>
<proteinExistence type="predicted"/>
<feature type="domain" description="Protein kinase" evidence="1">
    <location>
        <begin position="19"/>
        <end position="252"/>
    </location>
</feature>
<feature type="non-terminal residue" evidence="2">
    <location>
        <position position="1"/>
    </location>
</feature>
<evidence type="ECO:0000313" key="3">
    <source>
        <dbReference type="Proteomes" id="UP000015453"/>
    </source>
</evidence>
<dbReference type="Gene3D" id="1.10.510.10">
    <property type="entry name" value="Transferase(Phosphotransferase) domain 1"/>
    <property type="match status" value="1"/>
</dbReference>
<evidence type="ECO:0000259" key="1">
    <source>
        <dbReference type="PROSITE" id="PS50011"/>
    </source>
</evidence>
<reference evidence="2 3" key="1">
    <citation type="journal article" date="2013" name="BMC Genomics">
        <title>The miniature genome of a carnivorous plant Genlisea aurea contains a low number of genes and short non-coding sequences.</title>
        <authorList>
            <person name="Leushkin E.V."/>
            <person name="Sutormin R.A."/>
            <person name="Nabieva E.R."/>
            <person name="Penin A.A."/>
            <person name="Kondrashov A.S."/>
            <person name="Logacheva M.D."/>
        </authorList>
    </citation>
    <scope>NUCLEOTIDE SEQUENCE [LARGE SCALE GENOMIC DNA]</scope>
</reference>
<dbReference type="PANTHER" id="PTHR48007">
    <property type="entry name" value="LEUCINE-RICH REPEAT RECEPTOR-LIKE PROTEIN KINASE PXC1"/>
    <property type="match status" value="1"/>
</dbReference>
<dbReference type="PANTHER" id="PTHR48007:SF77">
    <property type="entry name" value="PROTEIN KINASE DOMAIN-CONTAINING PROTEIN"/>
    <property type="match status" value="1"/>
</dbReference>
<comment type="caution">
    <text evidence="2">The sequence shown here is derived from an EMBL/GenBank/DDBJ whole genome shotgun (WGS) entry which is preliminary data.</text>
</comment>
<evidence type="ECO:0000313" key="2">
    <source>
        <dbReference type="EMBL" id="EPS73816.1"/>
    </source>
</evidence>
<dbReference type="SMART" id="SM00220">
    <property type="entry name" value="S_TKc"/>
    <property type="match status" value="1"/>
</dbReference>
<dbReference type="OrthoDB" id="1736040at2759"/>
<dbReference type="AlphaFoldDB" id="S8D8Q3"/>
<dbReference type="Pfam" id="PF07714">
    <property type="entry name" value="PK_Tyr_Ser-Thr"/>
    <property type="match status" value="1"/>
</dbReference>
<protein>
    <recommendedName>
        <fullName evidence="1">Protein kinase domain-containing protein</fullName>
    </recommendedName>
</protein>
<organism evidence="2 3">
    <name type="scientific">Genlisea aurea</name>
    <dbReference type="NCBI Taxonomy" id="192259"/>
    <lineage>
        <taxon>Eukaryota</taxon>
        <taxon>Viridiplantae</taxon>
        <taxon>Streptophyta</taxon>
        <taxon>Embryophyta</taxon>
        <taxon>Tracheophyta</taxon>
        <taxon>Spermatophyta</taxon>
        <taxon>Magnoliopsida</taxon>
        <taxon>eudicotyledons</taxon>
        <taxon>Gunneridae</taxon>
        <taxon>Pentapetalae</taxon>
        <taxon>asterids</taxon>
        <taxon>lamiids</taxon>
        <taxon>Lamiales</taxon>
        <taxon>Lentibulariaceae</taxon>
        <taxon>Genlisea</taxon>
    </lineage>
</organism>
<sequence length="252" mass="28479">LVFISTFTPSFDLKDLNLDSADLLLGTRTFGATYALRVNHELKIAVKRLKCDDISESCFRFMMGTIGEITHQNVVPLRSYYSHNGERLMLFDYYKHGSVFDLLHGKKDERTVPLDWPFRLSIAVGAARGIAEIHKNVDIKFVHGNIKSTNIFIDSKGFSCISDFGLATMMDTTYMPTSYCNAPEINGNARNVSQKSDVYSFGIFLLELLTRKSPLHVPGGGAKAVDLVKLLRSIRSKMWPSSVFYVERWYTP</sequence>
<dbReference type="EMBL" id="AUSU01000283">
    <property type="protein sequence ID" value="EPS73816.1"/>
    <property type="molecule type" value="Genomic_DNA"/>
</dbReference>
<name>S8D8Q3_9LAMI</name>
<dbReference type="GO" id="GO:0005524">
    <property type="term" value="F:ATP binding"/>
    <property type="evidence" value="ECO:0007669"/>
    <property type="project" value="InterPro"/>
</dbReference>
<dbReference type="InterPro" id="IPR046959">
    <property type="entry name" value="PRK1-6/SRF4-like"/>
</dbReference>
<gene>
    <name evidence="2" type="ORF">M569_00945</name>
</gene>
<dbReference type="SUPFAM" id="SSF56112">
    <property type="entry name" value="Protein kinase-like (PK-like)"/>
    <property type="match status" value="1"/>
</dbReference>